<dbReference type="GO" id="GO:0099621">
    <property type="term" value="F:undecaprenyl-phosphate 4-deoxy-4-formamido-L-arabinose transferase activity"/>
    <property type="evidence" value="ECO:0007669"/>
    <property type="project" value="TreeGrafter"/>
</dbReference>
<dbReference type="SUPFAM" id="SSF53448">
    <property type="entry name" value="Nucleotide-diphospho-sugar transferases"/>
    <property type="match status" value="1"/>
</dbReference>
<dbReference type="PANTHER" id="PTHR48090">
    <property type="entry name" value="UNDECAPRENYL-PHOSPHATE 4-DEOXY-4-FORMAMIDO-L-ARABINOSE TRANSFERASE-RELATED"/>
    <property type="match status" value="1"/>
</dbReference>
<dbReference type="Pfam" id="PF00535">
    <property type="entry name" value="Glycos_transf_2"/>
    <property type="match status" value="1"/>
</dbReference>
<proteinExistence type="predicted"/>
<evidence type="ECO:0000259" key="10">
    <source>
        <dbReference type="Pfam" id="PF00535"/>
    </source>
</evidence>
<evidence type="ECO:0000256" key="8">
    <source>
        <dbReference type="SAM" id="MobiDB-lite"/>
    </source>
</evidence>
<dbReference type="CDD" id="cd04187">
    <property type="entry name" value="DPM1_like_bac"/>
    <property type="match status" value="1"/>
</dbReference>
<keyword evidence="7 9" id="KW-0472">Membrane</keyword>
<dbReference type="InterPro" id="IPR029044">
    <property type="entry name" value="Nucleotide-diphossugar_trans"/>
</dbReference>
<dbReference type="Proteomes" id="UP000055590">
    <property type="component" value="Chromosome"/>
</dbReference>
<feature type="transmembrane region" description="Helical" evidence="9">
    <location>
        <begin position="294"/>
        <end position="315"/>
    </location>
</feature>
<keyword evidence="12" id="KW-1185">Reference proteome</keyword>
<dbReference type="RefSeq" id="WP_082343082.1">
    <property type="nucleotide sequence ID" value="NZ_CP012332.1"/>
</dbReference>
<feature type="region of interest" description="Disordered" evidence="8">
    <location>
        <begin position="1"/>
        <end position="20"/>
    </location>
</feature>
<evidence type="ECO:0000256" key="9">
    <source>
        <dbReference type="SAM" id="Phobius"/>
    </source>
</evidence>
<protein>
    <submittedName>
        <fullName evidence="11">Glycosyl transferase, family 2</fullName>
    </submittedName>
</protein>
<dbReference type="AlphaFoldDB" id="A0A0K1PEI3"/>
<evidence type="ECO:0000256" key="1">
    <source>
        <dbReference type="ARBA" id="ARBA00022475"/>
    </source>
</evidence>
<dbReference type="KEGG" id="vin:AKJ08_2330"/>
<dbReference type="GO" id="GO:0005886">
    <property type="term" value="C:plasma membrane"/>
    <property type="evidence" value="ECO:0007669"/>
    <property type="project" value="TreeGrafter"/>
</dbReference>
<evidence type="ECO:0000313" key="12">
    <source>
        <dbReference type="Proteomes" id="UP000055590"/>
    </source>
</evidence>
<dbReference type="InterPro" id="IPR001173">
    <property type="entry name" value="Glyco_trans_2-like"/>
</dbReference>
<sequence>MSVARVATPSPAAEEGDRGREGPYVSVVVPVFNEEENLSRLVDELGAGLDACGRPWEVLLVDDGSTDGSFAELKRLQARDARLRVIRFRRNFGQTAAFAAGFAHAKGTWVITIDADLQNDPADIPSLLAKAEEGWDIVSGWRANRQDALVSRKIPSRVANKLIAAVTGVRLNDYGCSLKVYHRDVVKSIRLYGELHRFVPAVANMVGARVVEMPVNHRARVAGVSKYTGLTKTVKRAMKVFLDLLTVRFLLSYSTRPIHIFGGIGLLSSAVGGAIGLYLSFVKLALGRPIGERPLLLLAVLLMIVGVHFVTIGLLGELLVRTYHESQNKEIYAIREILEEQA</sequence>
<evidence type="ECO:0000256" key="6">
    <source>
        <dbReference type="ARBA" id="ARBA00022989"/>
    </source>
</evidence>
<dbReference type="InterPro" id="IPR050256">
    <property type="entry name" value="Glycosyltransferase_2"/>
</dbReference>
<keyword evidence="2" id="KW-0328">Glycosyltransferase</keyword>
<gene>
    <name evidence="11" type="ORF">AKJ08_2330</name>
</gene>
<evidence type="ECO:0000256" key="2">
    <source>
        <dbReference type="ARBA" id="ARBA00022676"/>
    </source>
</evidence>
<dbReference type="GO" id="GO:0009103">
    <property type="term" value="P:lipopolysaccharide biosynthetic process"/>
    <property type="evidence" value="ECO:0007669"/>
    <property type="project" value="UniProtKB-KW"/>
</dbReference>
<keyword evidence="5" id="KW-0448">Lipopolysaccharide biosynthesis</keyword>
<evidence type="ECO:0000256" key="7">
    <source>
        <dbReference type="ARBA" id="ARBA00023136"/>
    </source>
</evidence>
<evidence type="ECO:0000256" key="5">
    <source>
        <dbReference type="ARBA" id="ARBA00022985"/>
    </source>
</evidence>
<reference evidence="11 12" key="1">
    <citation type="submission" date="2015-08" db="EMBL/GenBank/DDBJ databases">
        <authorList>
            <person name="Babu N.S."/>
            <person name="Beckwith C.J."/>
            <person name="Beseler K.G."/>
            <person name="Brison A."/>
            <person name="Carone J.V."/>
            <person name="Caskin T.P."/>
            <person name="Diamond M."/>
            <person name="Durham M.E."/>
            <person name="Foxe J.M."/>
            <person name="Go M."/>
            <person name="Henderson B.A."/>
            <person name="Jones I.B."/>
            <person name="McGettigan J.A."/>
            <person name="Micheletti S.J."/>
            <person name="Nasrallah M.E."/>
            <person name="Ortiz D."/>
            <person name="Piller C.R."/>
            <person name="Privatt S.R."/>
            <person name="Schneider S.L."/>
            <person name="Sharp S."/>
            <person name="Smith T.C."/>
            <person name="Stanton J.D."/>
            <person name="Ullery H.E."/>
            <person name="Wilson R.J."/>
            <person name="Serrano M.G."/>
            <person name="Buck G."/>
            <person name="Lee V."/>
            <person name="Wang Y."/>
            <person name="Carvalho R."/>
            <person name="Voegtly L."/>
            <person name="Shi R."/>
            <person name="Duckworth R."/>
            <person name="Johnson A."/>
            <person name="Loviza R."/>
            <person name="Walstead R."/>
            <person name="Shah Z."/>
            <person name="Kiflezghi M."/>
            <person name="Wade K."/>
            <person name="Ball S.L."/>
            <person name="Bradley K.W."/>
            <person name="Asai D.J."/>
            <person name="Bowman C.A."/>
            <person name="Russell D.A."/>
            <person name="Pope W.H."/>
            <person name="Jacobs-Sera D."/>
            <person name="Hendrix R.W."/>
            <person name="Hatfull G.F."/>
        </authorList>
    </citation>
    <scope>NUCLEOTIDE SEQUENCE [LARGE SCALE GENOMIC DNA]</scope>
    <source>
        <strain evidence="11 12">DSM 27710</strain>
    </source>
</reference>
<dbReference type="PATRIC" id="fig|1391653.3.peg.2427"/>
<keyword evidence="3 11" id="KW-0808">Transferase</keyword>
<dbReference type="PANTHER" id="PTHR48090:SF3">
    <property type="entry name" value="UNDECAPRENYL-PHOSPHATE 4-DEOXY-4-FORMAMIDO-L-ARABINOSE TRANSFERASE"/>
    <property type="match status" value="1"/>
</dbReference>
<feature type="domain" description="Glycosyltransferase 2-like" evidence="10">
    <location>
        <begin position="26"/>
        <end position="189"/>
    </location>
</feature>
<dbReference type="EMBL" id="CP012332">
    <property type="protein sequence ID" value="AKU91943.1"/>
    <property type="molecule type" value="Genomic_DNA"/>
</dbReference>
<evidence type="ECO:0000313" key="11">
    <source>
        <dbReference type="EMBL" id="AKU91943.1"/>
    </source>
</evidence>
<feature type="transmembrane region" description="Helical" evidence="9">
    <location>
        <begin position="258"/>
        <end position="282"/>
    </location>
</feature>
<accession>A0A0K1PEI3</accession>
<keyword evidence="6 9" id="KW-1133">Transmembrane helix</keyword>
<dbReference type="Gene3D" id="3.90.550.10">
    <property type="entry name" value="Spore Coat Polysaccharide Biosynthesis Protein SpsA, Chain A"/>
    <property type="match status" value="1"/>
</dbReference>
<keyword evidence="1" id="KW-1003">Cell membrane</keyword>
<name>A0A0K1PEI3_9BACT</name>
<dbReference type="STRING" id="1391653.AKJ08_2330"/>
<organism evidence="11 12">
    <name type="scientific">Vulgatibacter incomptus</name>
    <dbReference type="NCBI Taxonomy" id="1391653"/>
    <lineage>
        <taxon>Bacteria</taxon>
        <taxon>Pseudomonadati</taxon>
        <taxon>Myxococcota</taxon>
        <taxon>Myxococcia</taxon>
        <taxon>Myxococcales</taxon>
        <taxon>Cystobacterineae</taxon>
        <taxon>Vulgatibacteraceae</taxon>
        <taxon>Vulgatibacter</taxon>
    </lineage>
</organism>
<evidence type="ECO:0000256" key="3">
    <source>
        <dbReference type="ARBA" id="ARBA00022679"/>
    </source>
</evidence>
<keyword evidence="4 9" id="KW-0812">Transmembrane</keyword>
<dbReference type="OrthoDB" id="9802649at2"/>
<evidence type="ECO:0000256" key="4">
    <source>
        <dbReference type="ARBA" id="ARBA00022692"/>
    </source>
</evidence>